<reference evidence="2" key="1">
    <citation type="submission" date="2020-08" db="EMBL/GenBank/DDBJ databases">
        <title>Plant Genome Project.</title>
        <authorList>
            <person name="Zhang R.-G."/>
        </authorList>
    </citation>
    <scope>NUCLEOTIDE SEQUENCE</scope>
    <source>
        <strain evidence="2">WSP0</strain>
        <tissue evidence="2">Leaf</tissue>
    </source>
</reference>
<dbReference type="EMBL" id="JACTNZ010000008">
    <property type="protein sequence ID" value="KAG5536799.1"/>
    <property type="molecule type" value="Genomic_DNA"/>
</dbReference>
<sequence length="64" mass="7436">MNSSGTHNYIRQKPMFDHPSVHLFPFEQRRNRGARPSAGTEHEHASGIVERECRFRDPVGEEMD</sequence>
<feature type="compositionally biased region" description="Basic and acidic residues" evidence="1">
    <location>
        <begin position="40"/>
        <end position="64"/>
    </location>
</feature>
<name>A0AAV6JAX0_9ERIC</name>
<accession>A0AAV6JAX0</accession>
<keyword evidence="3" id="KW-1185">Reference proteome</keyword>
<evidence type="ECO:0000313" key="2">
    <source>
        <dbReference type="EMBL" id="KAG5536799.1"/>
    </source>
</evidence>
<organism evidence="2 3">
    <name type="scientific">Rhododendron griersonianum</name>
    <dbReference type="NCBI Taxonomy" id="479676"/>
    <lineage>
        <taxon>Eukaryota</taxon>
        <taxon>Viridiplantae</taxon>
        <taxon>Streptophyta</taxon>
        <taxon>Embryophyta</taxon>
        <taxon>Tracheophyta</taxon>
        <taxon>Spermatophyta</taxon>
        <taxon>Magnoliopsida</taxon>
        <taxon>eudicotyledons</taxon>
        <taxon>Gunneridae</taxon>
        <taxon>Pentapetalae</taxon>
        <taxon>asterids</taxon>
        <taxon>Ericales</taxon>
        <taxon>Ericaceae</taxon>
        <taxon>Ericoideae</taxon>
        <taxon>Rhodoreae</taxon>
        <taxon>Rhododendron</taxon>
    </lineage>
</organism>
<feature type="region of interest" description="Disordered" evidence="1">
    <location>
        <begin position="30"/>
        <end position="64"/>
    </location>
</feature>
<proteinExistence type="predicted"/>
<dbReference type="Proteomes" id="UP000823749">
    <property type="component" value="Chromosome 8"/>
</dbReference>
<comment type="caution">
    <text evidence="2">The sequence shown here is derived from an EMBL/GenBank/DDBJ whole genome shotgun (WGS) entry which is preliminary data.</text>
</comment>
<gene>
    <name evidence="2" type="ORF">RHGRI_024285</name>
</gene>
<protein>
    <submittedName>
        <fullName evidence="2">Uncharacterized protein</fullName>
    </submittedName>
</protein>
<dbReference type="AlphaFoldDB" id="A0AAV6JAX0"/>
<evidence type="ECO:0000313" key="3">
    <source>
        <dbReference type="Proteomes" id="UP000823749"/>
    </source>
</evidence>
<evidence type="ECO:0000256" key="1">
    <source>
        <dbReference type="SAM" id="MobiDB-lite"/>
    </source>
</evidence>